<dbReference type="AlphaFoldDB" id="A0A7W7G149"/>
<organism evidence="1 2">
    <name type="scientific">Paractinoplanes abujensis</name>
    <dbReference type="NCBI Taxonomy" id="882441"/>
    <lineage>
        <taxon>Bacteria</taxon>
        <taxon>Bacillati</taxon>
        <taxon>Actinomycetota</taxon>
        <taxon>Actinomycetes</taxon>
        <taxon>Micromonosporales</taxon>
        <taxon>Micromonosporaceae</taxon>
        <taxon>Paractinoplanes</taxon>
    </lineage>
</organism>
<evidence type="ECO:0000313" key="1">
    <source>
        <dbReference type="EMBL" id="MBB4692274.1"/>
    </source>
</evidence>
<dbReference type="Proteomes" id="UP000542742">
    <property type="component" value="Unassembled WGS sequence"/>
</dbReference>
<protein>
    <recommendedName>
        <fullName evidence="3">RHIM domain-containing protein</fullName>
    </recommendedName>
</protein>
<reference evidence="1 2" key="1">
    <citation type="submission" date="2020-08" db="EMBL/GenBank/DDBJ databases">
        <title>Sequencing the genomes of 1000 actinobacteria strains.</title>
        <authorList>
            <person name="Klenk H.-P."/>
        </authorList>
    </citation>
    <scope>NUCLEOTIDE SEQUENCE [LARGE SCALE GENOMIC DNA]</scope>
    <source>
        <strain evidence="1 2">DSM 45518</strain>
    </source>
</reference>
<comment type="caution">
    <text evidence="1">The sequence shown here is derived from an EMBL/GenBank/DDBJ whole genome shotgun (WGS) entry which is preliminary data.</text>
</comment>
<sequence>MNVELIAAALAAGATAGVSDAAGAAVKDAYDQLKRLLKPRLRGDARAALESDETEPDVWTARIGEELTASGADMDPEVMAAVEHLRDRISEATKVNNNFTNAWGVQNGNHNVQTNYFGDQPQRGVAGKSTGS</sequence>
<dbReference type="RefSeq" id="WP_184951009.1">
    <property type="nucleotide sequence ID" value="NZ_BOMC01000079.1"/>
</dbReference>
<dbReference type="EMBL" id="JACHMF010000001">
    <property type="protein sequence ID" value="MBB4692274.1"/>
    <property type="molecule type" value="Genomic_DNA"/>
</dbReference>
<name>A0A7W7G149_9ACTN</name>
<proteinExistence type="predicted"/>
<evidence type="ECO:0000313" key="2">
    <source>
        <dbReference type="Proteomes" id="UP000542742"/>
    </source>
</evidence>
<accession>A0A7W7G149</accession>
<gene>
    <name evidence="1" type="ORF">BKA14_002422</name>
</gene>
<keyword evidence="2" id="KW-1185">Reference proteome</keyword>
<evidence type="ECO:0008006" key="3">
    <source>
        <dbReference type="Google" id="ProtNLM"/>
    </source>
</evidence>